<protein>
    <submittedName>
        <fullName evidence="13">Putative diheme cytochrome c-553</fullName>
    </submittedName>
</protein>
<keyword evidence="6" id="KW-0677">Repeat</keyword>
<feature type="domain" description="Cytochrome c" evidence="12">
    <location>
        <begin position="331"/>
        <end position="421"/>
    </location>
</feature>
<keyword evidence="5 11" id="KW-0732">Signal</keyword>
<dbReference type="InterPro" id="IPR036909">
    <property type="entry name" value="Cyt_c-like_dom_sf"/>
</dbReference>
<name>A0A094YPE7_9PROT</name>
<evidence type="ECO:0000256" key="2">
    <source>
        <dbReference type="ARBA" id="ARBA00022475"/>
    </source>
</evidence>
<comment type="caution">
    <text evidence="13">The sequence shown here is derived from an EMBL/GenBank/DDBJ whole genome shotgun (WGS) entry which is preliminary data.</text>
</comment>
<dbReference type="EMBL" id="JOKM01000077">
    <property type="protein sequence ID" value="KGB22489.1"/>
    <property type="molecule type" value="Genomic_DNA"/>
</dbReference>
<accession>A0A094YPE7</accession>
<evidence type="ECO:0000256" key="10">
    <source>
        <dbReference type="PIRSR" id="PIRSR000018-51"/>
    </source>
</evidence>
<dbReference type="PIRSF" id="PIRSF000018">
    <property type="entry name" value="Mb_ADH_cyt_c"/>
    <property type="match status" value="1"/>
</dbReference>
<evidence type="ECO:0000256" key="3">
    <source>
        <dbReference type="ARBA" id="ARBA00022617"/>
    </source>
</evidence>
<evidence type="ECO:0000256" key="8">
    <source>
        <dbReference type="ARBA" id="ARBA00023136"/>
    </source>
</evidence>
<feature type="binding site" description="covalent" evidence="9">
    <location>
        <position position="211"/>
    </location>
    <ligand>
        <name>heme c</name>
        <dbReference type="ChEBI" id="CHEBI:61717"/>
        <label>2</label>
    </ligand>
</feature>
<feature type="binding site" description="covalent" evidence="9">
    <location>
        <position position="61"/>
    </location>
    <ligand>
        <name>heme c</name>
        <dbReference type="ChEBI" id="CHEBI:61717"/>
        <label>1</label>
    </ligand>
</feature>
<keyword evidence="14" id="KW-1185">Reference proteome</keyword>
<dbReference type="GO" id="GO:0016614">
    <property type="term" value="F:oxidoreductase activity, acting on CH-OH group of donors"/>
    <property type="evidence" value="ECO:0007669"/>
    <property type="project" value="InterPro"/>
</dbReference>
<feature type="binding site" description="axial binding residue" evidence="10">
    <location>
        <position position="65"/>
    </location>
    <ligand>
        <name>heme c</name>
        <dbReference type="ChEBI" id="CHEBI:61717"/>
        <label>1</label>
    </ligand>
    <ligandPart>
        <name>Fe</name>
        <dbReference type="ChEBI" id="CHEBI:18248"/>
    </ligandPart>
</feature>
<feature type="binding site" description="covalent" evidence="9">
    <location>
        <position position="344"/>
    </location>
    <ligand>
        <name>heme c</name>
        <dbReference type="ChEBI" id="CHEBI:61717"/>
        <label>3</label>
    </ligand>
</feature>
<dbReference type="GO" id="GO:0005886">
    <property type="term" value="C:plasma membrane"/>
    <property type="evidence" value="ECO:0007669"/>
    <property type="project" value="UniProtKB-SubCell"/>
</dbReference>
<sequence>MTNRLKKIFAVVIPASAVLAAGAAWFVTRLPASSFEKTGSQEEPSAQLVARGEYVSRLTDCVACHSVPGGAAYTGGLKMVTPMGAIFATNITPDRETGIGAYTLADFDRALRSGVAKDGHRLYPAMPYPSYAKLSDDDVKALYAYFMKGVPAVHQENRESTIPWPLNMRWPLAFWNVVFAPSDVYRPDTSKDAQWNRGAYLVEGAGHCGACHTPRSLAFNEKGTDSHSAAFVSGALIDGWFAPSLRNDPNTGLGRWSEDDIFRFLKTGRNDHAVVFGSMTEAFNNSTQFFSDDDLRAVAHYLKSLPGDGQRDGAPWQYEPTQARALQPAGRQGIPGAQTYMAKCSFCHGADGRGQGQWVPPLAGAASSLVPDSSSSINVTLNGSGRVVAAGVPDSYRMPSYREQLSDGEIADVLTFIRSSWGNRQSPVMKPDVKKLREQTVPASSSPVILKTR</sequence>
<keyword evidence="7 10" id="KW-0408">Iron</keyword>
<dbReference type="GO" id="GO:0020037">
    <property type="term" value="F:heme binding"/>
    <property type="evidence" value="ECO:0007669"/>
    <property type="project" value="InterPro"/>
</dbReference>
<evidence type="ECO:0000256" key="6">
    <source>
        <dbReference type="ARBA" id="ARBA00022737"/>
    </source>
</evidence>
<organism evidence="13 14">
    <name type="scientific">Acetobacter tropicalis</name>
    <dbReference type="NCBI Taxonomy" id="104102"/>
    <lineage>
        <taxon>Bacteria</taxon>
        <taxon>Pseudomonadati</taxon>
        <taxon>Pseudomonadota</taxon>
        <taxon>Alphaproteobacteria</taxon>
        <taxon>Acetobacterales</taxon>
        <taxon>Acetobacteraceae</taxon>
        <taxon>Acetobacter</taxon>
    </lineage>
</organism>
<dbReference type="Proteomes" id="UP000029448">
    <property type="component" value="Unassembled WGS sequence"/>
</dbReference>
<evidence type="ECO:0000256" key="5">
    <source>
        <dbReference type="ARBA" id="ARBA00022729"/>
    </source>
</evidence>
<reference evidence="13 14" key="1">
    <citation type="submission" date="2014-06" db="EMBL/GenBank/DDBJ databases">
        <title>Functional and comparative genomic analyses of the Drosophila gut microbiota identify candidate symbiosis factors.</title>
        <authorList>
            <person name="Newell P.D."/>
            <person name="Chaston J.M."/>
            <person name="Douglas A.E."/>
        </authorList>
    </citation>
    <scope>NUCLEOTIDE SEQUENCE [LARGE SCALE GENOMIC DNA]</scope>
    <source>
        <strain evidence="13 14">DmCS_006</strain>
    </source>
</reference>
<dbReference type="GO" id="GO:0005506">
    <property type="term" value="F:iron ion binding"/>
    <property type="evidence" value="ECO:0007669"/>
    <property type="project" value="InterPro"/>
</dbReference>
<dbReference type="STRING" id="104102.AtDm6_2260"/>
<comment type="subcellular location">
    <subcellularLocation>
        <location evidence="1">Cell membrane</location>
    </subcellularLocation>
</comment>
<evidence type="ECO:0000259" key="12">
    <source>
        <dbReference type="PROSITE" id="PS51007"/>
    </source>
</evidence>
<proteinExistence type="predicted"/>
<keyword evidence="3 9" id="KW-0349">Heme</keyword>
<evidence type="ECO:0000256" key="1">
    <source>
        <dbReference type="ARBA" id="ARBA00004236"/>
    </source>
</evidence>
<feature type="chain" id="PRO_5001905829" evidence="11">
    <location>
        <begin position="21"/>
        <end position="453"/>
    </location>
</feature>
<dbReference type="Pfam" id="PF00034">
    <property type="entry name" value="Cytochrom_C"/>
    <property type="match status" value="3"/>
</dbReference>
<dbReference type="RefSeq" id="WP_035380752.1">
    <property type="nucleotide sequence ID" value="NZ_JACAOJ010000019.1"/>
</dbReference>
<evidence type="ECO:0000256" key="11">
    <source>
        <dbReference type="SAM" id="SignalP"/>
    </source>
</evidence>
<dbReference type="PANTHER" id="PTHR35008">
    <property type="entry name" value="BLL4482 PROTEIN-RELATED"/>
    <property type="match status" value="1"/>
</dbReference>
<dbReference type="InterPro" id="IPR009056">
    <property type="entry name" value="Cyt_c-like_dom"/>
</dbReference>
<dbReference type="GeneID" id="89479802"/>
<gene>
    <name evidence="13" type="ORF">AtDm6_2260</name>
</gene>
<feature type="binding site" description="axial binding residue" evidence="10">
    <location>
        <position position="348"/>
    </location>
    <ligand>
        <name>heme c</name>
        <dbReference type="ChEBI" id="CHEBI:61717"/>
        <label>3</label>
    </ligand>
    <ligandPart>
        <name>Fe</name>
        <dbReference type="ChEBI" id="CHEBI:18248"/>
    </ligandPart>
</feature>
<evidence type="ECO:0000256" key="4">
    <source>
        <dbReference type="ARBA" id="ARBA00022723"/>
    </source>
</evidence>
<dbReference type="SUPFAM" id="SSF46626">
    <property type="entry name" value="Cytochrome c"/>
    <property type="match status" value="3"/>
</dbReference>
<dbReference type="InterPro" id="IPR051459">
    <property type="entry name" value="Cytochrome_c-type_DH"/>
</dbReference>
<feature type="binding site" description="axial binding residue" evidence="10">
    <location>
        <position position="212"/>
    </location>
    <ligand>
        <name>heme c</name>
        <dbReference type="ChEBI" id="CHEBI:61717"/>
        <label>2</label>
    </ligand>
    <ligandPart>
        <name>Fe</name>
        <dbReference type="ChEBI" id="CHEBI:18248"/>
    </ligandPart>
</feature>
<keyword evidence="2" id="KW-1003">Cell membrane</keyword>
<feature type="signal peptide" evidence="11">
    <location>
        <begin position="1"/>
        <end position="20"/>
    </location>
</feature>
<evidence type="ECO:0000256" key="7">
    <source>
        <dbReference type="ARBA" id="ARBA00023004"/>
    </source>
</evidence>
<dbReference type="PATRIC" id="fig|104102.7.peg.2234"/>
<dbReference type="AlphaFoldDB" id="A0A094YPE7"/>
<evidence type="ECO:0000313" key="14">
    <source>
        <dbReference type="Proteomes" id="UP000029448"/>
    </source>
</evidence>
<keyword evidence="4 10" id="KW-0479">Metal-binding</keyword>
<dbReference type="PROSITE" id="PS51007">
    <property type="entry name" value="CYTC"/>
    <property type="match status" value="3"/>
</dbReference>
<evidence type="ECO:0000256" key="9">
    <source>
        <dbReference type="PIRSR" id="PIRSR000018-50"/>
    </source>
</evidence>
<feature type="binding site" description="covalent" evidence="9">
    <location>
        <position position="64"/>
    </location>
    <ligand>
        <name>heme c</name>
        <dbReference type="ChEBI" id="CHEBI:61717"/>
        <label>1</label>
    </ligand>
</feature>
<dbReference type="GO" id="GO:0009055">
    <property type="term" value="F:electron transfer activity"/>
    <property type="evidence" value="ECO:0007669"/>
    <property type="project" value="InterPro"/>
</dbReference>
<feature type="domain" description="Cytochrome c" evidence="12">
    <location>
        <begin position="47"/>
        <end position="150"/>
    </location>
</feature>
<feature type="binding site" description="covalent" evidence="9">
    <location>
        <position position="347"/>
    </location>
    <ligand>
        <name>heme c</name>
        <dbReference type="ChEBI" id="CHEBI:61717"/>
        <label>3</label>
    </ligand>
</feature>
<evidence type="ECO:0000313" key="13">
    <source>
        <dbReference type="EMBL" id="KGB22489.1"/>
    </source>
</evidence>
<dbReference type="PANTHER" id="PTHR35008:SF8">
    <property type="entry name" value="ALCOHOL DEHYDROGENASE CYTOCHROME C SUBUNIT"/>
    <property type="match status" value="1"/>
</dbReference>
<feature type="binding site" description="covalent" evidence="9">
    <location>
        <position position="208"/>
    </location>
    <ligand>
        <name>heme c</name>
        <dbReference type="ChEBI" id="CHEBI:61717"/>
        <label>2</label>
    </ligand>
</feature>
<dbReference type="Gene3D" id="1.10.760.10">
    <property type="entry name" value="Cytochrome c-like domain"/>
    <property type="match status" value="3"/>
</dbReference>
<comment type="cofactor">
    <cofactor evidence="9">
        <name>heme c</name>
        <dbReference type="ChEBI" id="CHEBI:61717"/>
    </cofactor>
    <text evidence="9">Binds 3 heme c groups covalently per subunit.</text>
</comment>
<dbReference type="InterPro" id="IPR014353">
    <property type="entry name" value="Membr-bd_ADH_cyt_c"/>
</dbReference>
<feature type="domain" description="Cytochrome c" evidence="12">
    <location>
        <begin position="193"/>
        <end position="306"/>
    </location>
</feature>
<keyword evidence="8" id="KW-0472">Membrane</keyword>